<dbReference type="InterPro" id="IPR001995">
    <property type="entry name" value="Peptidase_A2_cat"/>
</dbReference>
<keyword evidence="3" id="KW-0645">Protease</keyword>
<evidence type="ECO:0000313" key="3">
    <source>
        <dbReference type="EMBL" id="TGK00862.1"/>
    </source>
</evidence>
<protein>
    <submittedName>
        <fullName evidence="3">Aspartyl protease</fullName>
    </submittedName>
</protein>
<dbReference type="Gene3D" id="2.40.70.10">
    <property type="entry name" value="Acid Proteases"/>
    <property type="match status" value="1"/>
</dbReference>
<evidence type="ECO:0000313" key="4">
    <source>
        <dbReference type="Proteomes" id="UP000297453"/>
    </source>
</evidence>
<dbReference type="SUPFAM" id="SSF50630">
    <property type="entry name" value="Acid proteases"/>
    <property type="match status" value="2"/>
</dbReference>
<organism evidence="3 4">
    <name type="scientific">Leptospira semungkisensis</name>
    <dbReference type="NCBI Taxonomy" id="2484985"/>
    <lineage>
        <taxon>Bacteria</taxon>
        <taxon>Pseudomonadati</taxon>
        <taxon>Spirochaetota</taxon>
        <taxon>Spirochaetia</taxon>
        <taxon>Leptospirales</taxon>
        <taxon>Leptospiraceae</taxon>
        <taxon>Leptospira</taxon>
    </lineage>
</organism>
<dbReference type="AlphaFoldDB" id="A0A4R9FQ15"/>
<keyword evidence="4" id="KW-1185">Reference proteome</keyword>
<dbReference type="GO" id="GO:0004190">
    <property type="term" value="F:aspartic-type endopeptidase activity"/>
    <property type="evidence" value="ECO:0007669"/>
    <property type="project" value="InterPro"/>
</dbReference>
<dbReference type="GO" id="GO:0006508">
    <property type="term" value="P:proteolysis"/>
    <property type="evidence" value="ECO:0007669"/>
    <property type="project" value="UniProtKB-KW"/>
</dbReference>
<dbReference type="InterPro" id="IPR021109">
    <property type="entry name" value="Peptidase_aspartic_dom_sf"/>
</dbReference>
<feature type="domain" description="Peptidase A2" evidence="2">
    <location>
        <begin position="202"/>
        <end position="241"/>
    </location>
</feature>
<reference evidence="3" key="1">
    <citation type="journal article" date="2019" name="PLoS Negl. Trop. Dis.">
        <title>Revisiting the worldwide diversity of Leptospira species in the environment.</title>
        <authorList>
            <person name="Vincent A.T."/>
            <person name="Schiettekatte O."/>
            <person name="Bourhy P."/>
            <person name="Veyrier F.J."/>
            <person name="Picardeau M."/>
        </authorList>
    </citation>
    <scope>NUCLEOTIDE SEQUENCE [LARGE SCALE GENOMIC DNA]</scope>
    <source>
        <strain evidence="3">SSS9</strain>
    </source>
</reference>
<evidence type="ECO:0000256" key="1">
    <source>
        <dbReference type="ARBA" id="ARBA00022801"/>
    </source>
</evidence>
<dbReference type="OrthoDB" id="316598at2"/>
<dbReference type="EMBL" id="RQEP01000018">
    <property type="protein sequence ID" value="TGK00862.1"/>
    <property type="molecule type" value="Genomic_DNA"/>
</dbReference>
<dbReference type="Proteomes" id="UP000297453">
    <property type="component" value="Unassembled WGS sequence"/>
</dbReference>
<sequence length="328" mass="37059">MIPRGLLLFLFLFSFHLSCSSFDIRNLFSGYIHYEKEAGGAWIRLPLKEVDHLPVLYLSMEQGREPLRFLIDTGAFVSFLEDDFVPENSPRKFLSASFPGGAVQSVRKAIQNDLYAGGIKVFENVEFFSHNFPKELRVNGILGMNAFLGHVIQLELPDRLSIWKSPSSKSAPGFPEENLFPMLLRSGQPTAVLLRPPGIRKESWILDTGAEYSVLDWDTIQGDHPTEYLEGKDASVYNFGGGKLNAKIRILKPFCPVFVKNNYEGFRFCLPDLEVFPGGIPPDALHWDYRKGIVGILGRNWMENYRILLDTKRSLIGIVGKETDPANE</sequence>
<evidence type="ECO:0000259" key="2">
    <source>
        <dbReference type="PROSITE" id="PS50175"/>
    </source>
</evidence>
<accession>A0A4R9FQ15</accession>
<name>A0A4R9FQ15_9LEPT</name>
<comment type="caution">
    <text evidence="3">The sequence shown here is derived from an EMBL/GenBank/DDBJ whole genome shotgun (WGS) entry which is preliminary data.</text>
</comment>
<gene>
    <name evidence="3" type="ORF">EHO59_13110</name>
</gene>
<dbReference type="PROSITE" id="PS50175">
    <property type="entry name" value="ASP_PROT_RETROV"/>
    <property type="match status" value="1"/>
</dbReference>
<keyword evidence="1" id="KW-0378">Hydrolase</keyword>
<proteinExistence type="predicted"/>
<dbReference type="RefSeq" id="WP_135588775.1">
    <property type="nucleotide sequence ID" value="NZ_RQEP01000018.1"/>
</dbReference>